<gene>
    <name evidence="1" type="ORF">HPP92_007500</name>
</gene>
<evidence type="ECO:0000313" key="1">
    <source>
        <dbReference type="EMBL" id="KAG0490637.1"/>
    </source>
</evidence>
<evidence type="ECO:0000313" key="2">
    <source>
        <dbReference type="Proteomes" id="UP000639772"/>
    </source>
</evidence>
<comment type="caution">
    <text evidence="1">The sequence shown here is derived from an EMBL/GenBank/DDBJ whole genome shotgun (WGS) entry which is preliminary data.</text>
</comment>
<dbReference type="Gene3D" id="3.60.120.10">
    <property type="entry name" value="Anthranilate synthase"/>
    <property type="match status" value="1"/>
</dbReference>
<dbReference type="Proteomes" id="UP000639772">
    <property type="component" value="Chromosome 3"/>
</dbReference>
<dbReference type="GO" id="GO:0008909">
    <property type="term" value="F:isochorismate synthase activity"/>
    <property type="evidence" value="ECO:0007669"/>
    <property type="project" value="InterPro"/>
</dbReference>
<dbReference type="GO" id="GO:0009536">
    <property type="term" value="C:plastid"/>
    <property type="evidence" value="ECO:0007669"/>
    <property type="project" value="TreeGrafter"/>
</dbReference>
<dbReference type="PANTHER" id="PTHR47253">
    <property type="match status" value="1"/>
</dbReference>
<dbReference type="InterPro" id="IPR005801">
    <property type="entry name" value="ADC_synthase"/>
</dbReference>
<accession>A0A835RRH5</accession>
<dbReference type="InterPro" id="IPR044250">
    <property type="entry name" value="MenF-like"/>
</dbReference>
<sequence length="225" mass="25035">MEATTRTTGGRFHSTGKFWLRFRPPNASSRQRCIPCSLSMNGSGGGGSSDRPISMSETRTLPAVAAADAAVSQLKLAISALETDPPSSSSGIIRLEVPIMEKISAIDWLGAQQHLPRCYFSGRAPKSVGSAVYFRGFGPFAKEDWKSIKRFLSKDCPLVRAYGAIRFDATRDISIEWKEFGSFYFIVPQVEFDEFEDGSMLATTIAWDDSLLWPWNKQWMGFKPQ</sequence>
<name>A0A835RRH5_VANPL</name>
<proteinExistence type="predicted"/>
<dbReference type="OrthoDB" id="8119704at2759"/>
<dbReference type="AlphaFoldDB" id="A0A835RRH5"/>
<protein>
    <submittedName>
        <fullName evidence="1">Uncharacterized protein</fullName>
    </submittedName>
</protein>
<dbReference type="PANTHER" id="PTHR47253:SF4">
    <property type="entry name" value="ISOCHORISMATE SYNTHASE 2, CHLOROPLASTIC"/>
    <property type="match status" value="1"/>
</dbReference>
<dbReference type="EMBL" id="JADCNM010000003">
    <property type="protein sequence ID" value="KAG0490637.1"/>
    <property type="molecule type" value="Genomic_DNA"/>
</dbReference>
<organism evidence="1 2">
    <name type="scientific">Vanilla planifolia</name>
    <name type="common">Vanilla</name>
    <dbReference type="NCBI Taxonomy" id="51239"/>
    <lineage>
        <taxon>Eukaryota</taxon>
        <taxon>Viridiplantae</taxon>
        <taxon>Streptophyta</taxon>
        <taxon>Embryophyta</taxon>
        <taxon>Tracheophyta</taxon>
        <taxon>Spermatophyta</taxon>
        <taxon>Magnoliopsida</taxon>
        <taxon>Liliopsida</taxon>
        <taxon>Asparagales</taxon>
        <taxon>Orchidaceae</taxon>
        <taxon>Vanilloideae</taxon>
        <taxon>Vanilleae</taxon>
        <taxon>Vanilla</taxon>
    </lineage>
</organism>
<dbReference type="GO" id="GO:0042372">
    <property type="term" value="P:phylloquinone biosynthetic process"/>
    <property type="evidence" value="ECO:0007669"/>
    <property type="project" value="TreeGrafter"/>
</dbReference>
<reference evidence="1 2" key="1">
    <citation type="journal article" date="2020" name="Nat. Food">
        <title>A phased Vanilla planifolia genome enables genetic improvement of flavour and production.</title>
        <authorList>
            <person name="Hasing T."/>
            <person name="Tang H."/>
            <person name="Brym M."/>
            <person name="Khazi F."/>
            <person name="Huang T."/>
            <person name="Chambers A.H."/>
        </authorList>
    </citation>
    <scope>NUCLEOTIDE SEQUENCE [LARGE SCALE GENOMIC DNA]</scope>
    <source>
        <tissue evidence="1">Leaf</tissue>
    </source>
</reference>